<evidence type="ECO:0000259" key="3">
    <source>
        <dbReference type="Pfam" id="PF00501"/>
    </source>
</evidence>
<dbReference type="InterPro" id="IPR013120">
    <property type="entry name" value="FAR_NAD-bd"/>
</dbReference>
<evidence type="ECO:0000259" key="4">
    <source>
        <dbReference type="Pfam" id="PF07993"/>
    </source>
</evidence>
<dbReference type="OrthoDB" id="429813at2759"/>
<evidence type="ECO:0000313" key="5">
    <source>
        <dbReference type="EMBL" id="TFY81856.1"/>
    </source>
</evidence>
<dbReference type="PROSITE" id="PS00455">
    <property type="entry name" value="AMP_BINDING"/>
    <property type="match status" value="1"/>
</dbReference>
<dbReference type="Gene3D" id="3.40.50.720">
    <property type="entry name" value="NAD(P)-binding Rossmann-like Domain"/>
    <property type="match status" value="2"/>
</dbReference>
<reference evidence="5 6" key="1">
    <citation type="submission" date="2019-02" db="EMBL/GenBank/DDBJ databases">
        <title>Genome sequencing of the rare red list fungi Hericium alpestre (H. flagellum).</title>
        <authorList>
            <person name="Buettner E."/>
            <person name="Kellner H."/>
        </authorList>
    </citation>
    <scope>NUCLEOTIDE SEQUENCE [LARGE SCALE GENOMIC DNA]</scope>
    <source>
        <strain evidence="5 6">DSM 108284</strain>
    </source>
</reference>
<evidence type="ECO:0000256" key="2">
    <source>
        <dbReference type="ARBA" id="ARBA00022553"/>
    </source>
</evidence>
<feature type="domain" description="Thioester reductase (TE)" evidence="4">
    <location>
        <begin position="613"/>
        <end position="678"/>
    </location>
</feature>
<dbReference type="SUPFAM" id="SSF56801">
    <property type="entry name" value="Acetyl-CoA synthetase-like"/>
    <property type="match status" value="1"/>
</dbReference>
<dbReference type="InterPro" id="IPR036291">
    <property type="entry name" value="NAD(P)-bd_dom_sf"/>
</dbReference>
<comment type="caution">
    <text evidence="5">The sequence shown here is derived from an EMBL/GenBank/DDBJ whole genome shotgun (WGS) entry which is preliminary data.</text>
</comment>
<dbReference type="Gene3D" id="3.40.50.12780">
    <property type="entry name" value="N-terminal domain of ligase-like"/>
    <property type="match status" value="1"/>
</dbReference>
<dbReference type="AlphaFoldDB" id="A0A4Z0A497"/>
<dbReference type="Proteomes" id="UP000298061">
    <property type="component" value="Unassembled WGS sequence"/>
</dbReference>
<accession>A0A4Z0A497</accession>
<gene>
    <name evidence="5" type="ORF">EWM64_g2159</name>
</gene>
<dbReference type="EMBL" id="SFCI01000167">
    <property type="protein sequence ID" value="TFY81856.1"/>
    <property type="molecule type" value="Genomic_DNA"/>
</dbReference>
<dbReference type="PANTHER" id="PTHR43439">
    <property type="entry name" value="PHENYLACETATE-COENZYME A LIGASE"/>
    <property type="match status" value="1"/>
</dbReference>
<keyword evidence="1" id="KW-0596">Phosphopantetheine</keyword>
<evidence type="ECO:0000256" key="1">
    <source>
        <dbReference type="ARBA" id="ARBA00022450"/>
    </source>
</evidence>
<protein>
    <recommendedName>
        <fullName evidence="7">Polyketide synthase phosphopantetheine-binding domain-containing protein</fullName>
    </recommendedName>
</protein>
<name>A0A4Z0A497_9AGAM</name>
<dbReference type="InterPro" id="IPR051414">
    <property type="entry name" value="Adenylate-forming_Reductase"/>
</dbReference>
<dbReference type="InterPro" id="IPR000873">
    <property type="entry name" value="AMP-dep_synth/lig_dom"/>
</dbReference>
<evidence type="ECO:0008006" key="7">
    <source>
        <dbReference type="Google" id="ProtNLM"/>
    </source>
</evidence>
<organism evidence="5 6">
    <name type="scientific">Hericium alpestre</name>
    <dbReference type="NCBI Taxonomy" id="135208"/>
    <lineage>
        <taxon>Eukaryota</taxon>
        <taxon>Fungi</taxon>
        <taxon>Dikarya</taxon>
        <taxon>Basidiomycota</taxon>
        <taxon>Agaricomycotina</taxon>
        <taxon>Agaricomycetes</taxon>
        <taxon>Russulales</taxon>
        <taxon>Hericiaceae</taxon>
        <taxon>Hericium</taxon>
    </lineage>
</organism>
<dbReference type="STRING" id="135208.A0A4Z0A497"/>
<proteinExistence type="predicted"/>
<dbReference type="Pfam" id="PF00501">
    <property type="entry name" value="AMP-binding"/>
    <property type="match status" value="1"/>
</dbReference>
<feature type="domain" description="AMP-dependent synthetase/ligase" evidence="3">
    <location>
        <begin position="3"/>
        <end position="252"/>
    </location>
</feature>
<evidence type="ECO:0000313" key="6">
    <source>
        <dbReference type="Proteomes" id="UP000298061"/>
    </source>
</evidence>
<dbReference type="Pfam" id="PF23562">
    <property type="entry name" value="AMP-binding_C_3"/>
    <property type="match status" value="1"/>
</dbReference>
<dbReference type="PANTHER" id="PTHR43439:SF2">
    <property type="entry name" value="ENZYME, PUTATIVE (JCVI)-RELATED"/>
    <property type="match status" value="1"/>
</dbReference>
<keyword evidence="2" id="KW-0597">Phosphoprotein</keyword>
<dbReference type="InterPro" id="IPR042099">
    <property type="entry name" value="ANL_N_sf"/>
</dbReference>
<sequence>MVLGCTPFPISVRNSAVAVAHLVKAVGVKHLIVSPDMPMQRLSIGARGLLDKDGLDVHVLPMVEFDDLFPSDAAQSRVSYDITLRKLGLDQIAIILHSSGSTSFPKPVKITSRNYVQWGSALHYGEVEMCGMRVGVQSIPLFHAIGVLVTAFAPCAGITLVCFKPSVPPIIPTAENILESIVATKYAVLFTVPSWIEAWAQNSRNLSILRDMEAVIYAGAPLDREVGNTLVAAGVNLTPCYGATEVGVYSAMISAKRSIVETWEYFRWTNQFDIVLRPQESGIEELFESIVVESDTYAPNVVNATVNGKRAYETNDLVQRHAKDPELWRVYGRTDDQIMLSTGEKTNPGPIESILLKDRYVAAALMFGRGKFQNGVLITPAEGRSFDPKDGIKLEAFRNAIWPSVEKANEAAPAHSRLFKEVIIVTHPSKPFEYTAKGSPGRQVSLKLYDKEIEALYDSVAEASQTDLIPPSEWTSESSSEYVREVVHRVLKISVEDEDESSSQDATAYHRMFSLQATWIRNSLSHAIRTTSDVPLHLIPSNLVYSNPSIRALARLVLQLAHSKDGHIDTEANKMEKIRLMQDLLLTHTANLPVRHVANHLSDALSSTEVVLLTGTTGRLGCFLLAKLLQKPDVEKVYALNRGAQDTVYERQRKAFVMWGLDPNILDTDRLVLLAANVPHDVPVPERLLEDASMSVGNGYGESKWVAERMLQLAAEQTGLPVTVVRVGQLAGDSEKGFWNIKEWVPALVHNGQKIGALPTGKEDVAWLPVDVAASALLQMLHSKEPVLHLVHPHPVGWDTVFGYFSTALDGLSVIPYSDWVSRFRSAETKVDSDSTSAMLTEFFETGDFSDAPLSMEKAVKVSQALRNARPLQEKDVINWIEYWKKVGFLR</sequence>
<dbReference type="Pfam" id="PF07993">
    <property type="entry name" value="NAD_binding_4"/>
    <property type="match status" value="2"/>
</dbReference>
<feature type="domain" description="Thioester reductase (TE)" evidence="4">
    <location>
        <begin position="690"/>
        <end position="776"/>
    </location>
</feature>
<dbReference type="InterPro" id="IPR020845">
    <property type="entry name" value="AMP-binding_CS"/>
</dbReference>
<dbReference type="SUPFAM" id="SSF51735">
    <property type="entry name" value="NAD(P)-binding Rossmann-fold domains"/>
    <property type="match status" value="1"/>
</dbReference>
<keyword evidence="6" id="KW-1185">Reference proteome</keyword>